<gene>
    <name evidence="4" type="ORF">IEN85_08330</name>
</gene>
<dbReference type="Proteomes" id="UP000622317">
    <property type="component" value="Unassembled WGS sequence"/>
</dbReference>
<name>A0A927F6X9_9BACT</name>
<comment type="caution">
    <text evidence="4">The sequence shown here is derived from an EMBL/GenBank/DDBJ whole genome shotgun (WGS) entry which is preliminary data.</text>
</comment>
<organism evidence="4 5">
    <name type="scientific">Pelagicoccus enzymogenes</name>
    <dbReference type="NCBI Taxonomy" id="2773457"/>
    <lineage>
        <taxon>Bacteria</taxon>
        <taxon>Pseudomonadati</taxon>
        <taxon>Verrucomicrobiota</taxon>
        <taxon>Opitutia</taxon>
        <taxon>Puniceicoccales</taxon>
        <taxon>Pelagicoccaceae</taxon>
        <taxon>Pelagicoccus</taxon>
    </lineage>
</organism>
<dbReference type="PANTHER" id="PTHR43584">
    <property type="entry name" value="NUCLEOTIDYL TRANSFERASE"/>
    <property type="match status" value="1"/>
</dbReference>
<evidence type="ECO:0000313" key="4">
    <source>
        <dbReference type="EMBL" id="MBD5779499.1"/>
    </source>
</evidence>
<dbReference type="InterPro" id="IPR050065">
    <property type="entry name" value="GlmU-like"/>
</dbReference>
<accession>A0A927F6X9</accession>
<dbReference type="SUPFAM" id="SSF53448">
    <property type="entry name" value="Nucleotide-diphospho-sugar transferases"/>
    <property type="match status" value="1"/>
</dbReference>
<keyword evidence="1 4" id="KW-0808">Transferase</keyword>
<evidence type="ECO:0000313" key="5">
    <source>
        <dbReference type="Proteomes" id="UP000622317"/>
    </source>
</evidence>
<proteinExistence type="predicted"/>
<dbReference type="Gene3D" id="3.90.550.10">
    <property type="entry name" value="Spore Coat Polysaccharide Biosynthesis Protein SpsA, Chain A"/>
    <property type="match status" value="1"/>
</dbReference>
<dbReference type="EMBL" id="JACYFG010000009">
    <property type="protein sequence ID" value="MBD5779499.1"/>
    <property type="molecule type" value="Genomic_DNA"/>
</dbReference>
<sequence length="298" mass="32625">MQPTLLVLAAGMGSRFGGLKQMEPVGPNGEWILDYSVLDASRAGFGKIVFVIRREMEAVFRRLTESKYSGTIELAYAFQDKSDTPIAIPNIEERQKPWGTGHAVYAARQHLEAPFAVINADDFYGADAFQTLASFLTDASQQAATQTYGLVGYRLCNTLSEHGTVSRGVCQTTADGALISIEEHTEIGYRADKTISARNEAGEALSLSPDTLVSLNCWGFPAGWATELEPLFKRFLEERGSEAKSEFYLPAAVDQLIKSGNARTLALPCDSRWLGVTYREDLPSVREAIAQLHAKGAY</sequence>
<keyword evidence="5" id="KW-1185">Reference proteome</keyword>
<dbReference type="RefSeq" id="WP_191616639.1">
    <property type="nucleotide sequence ID" value="NZ_JACYFG010000009.1"/>
</dbReference>
<evidence type="ECO:0000259" key="3">
    <source>
        <dbReference type="Pfam" id="PF00483"/>
    </source>
</evidence>
<evidence type="ECO:0000256" key="1">
    <source>
        <dbReference type="ARBA" id="ARBA00022679"/>
    </source>
</evidence>
<dbReference type="AlphaFoldDB" id="A0A927F6X9"/>
<reference evidence="4" key="1">
    <citation type="submission" date="2020-09" db="EMBL/GenBank/DDBJ databases">
        <title>Pelagicoccus enzymogenes sp. nov. with an EPS production, isolated from marine sediment.</title>
        <authorList>
            <person name="Feng X."/>
        </authorList>
    </citation>
    <scope>NUCLEOTIDE SEQUENCE</scope>
    <source>
        <strain evidence="4">NFK12</strain>
    </source>
</reference>
<dbReference type="InterPro" id="IPR029044">
    <property type="entry name" value="Nucleotide-diphossugar_trans"/>
</dbReference>
<dbReference type="PANTHER" id="PTHR43584:SF8">
    <property type="entry name" value="N-ACETYLMURAMATE ALPHA-1-PHOSPHATE URIDYLYLTRANSFERASE"/>
    <property type="match status" value="1"/>
</dbReference>
<evidence type="ECO:0000256" key="2">
    <source>
        <dbReference type="ARBA" id="ARBA00022695"/>
    </source>
</evidence>
<dbReference type="InterPro" id="IPR005835">
    <property type="entry name" value="NTP_transferase_dom"/>
</dbReference>
<keyword evidence="2" id="KW-0548">Nucleotidyltransferase</keyword>
<feature type="domain" description="Nucleotidyl transferase" evidence="3">
    <location>
        <begin position="6"/>
        <end position="153"/>
    </location>
</feature>
<protein>
    <submittedName>
        <fullName evidence="4">NTP transferase domain-containing protein</fullName>
    </submittedName>
</protein>
<dbReference type="GO" id="GO:0016779">
    <property type="term" value="F:nucleotidyltransferase activity"/>
    <property type="evidence" value="ECO:0007669"/>
    <property type="project" value="UniProtKB-KW"/>
</dbReference>
<dbReference type="Pfam" id="PF00483">
    <property type="entry name" value="NTP_transferase"/>
    <property type="match status" value="1"/>
</dbReference>